<evidence type="ECO:0000256" key="6">
    <source>
        <dbReference type="ARBA" id="ARBA00023014"/>
    </source>
</evidence>
<organism evidence="11 12">
    <name type="scientific">Halocalculus aciditolerans</name>
    <dbReference type="NCBI Taxonomy" id="1383812"/>
    <lineage>
        <taxon>Archaea</taxon>
        <taxon>Methanobacteriati</taxon>
        <taxon>Methanobacteriota</taxon>
        <taxon>Stenosarchaea group</taxon>
        <taxon>Halobacteria</taxon>
        <taxon>Halobacteriales</taxon>
        <taxon>Halobacteriaceae</taxon>
        <taxon>Halocalculus</taxon>
    </lineage>
</organism>
<keyword evidence="3 9" id="KW-0378">Hydrolase</keyword>
<keyword evidence="8 9" id="KW-0464">Manganese</keyword>
<evidence type="ECO:0000256" key="1">
    <source>
        <dbReference type="ARBA" id="ARBA00022722"/>
    </source>
</evidence>
<dbReference type="AlphaFoldDB" id="A0A830F358"/>
<reference evidence="11" key="2">
    <citation type="submission" date="2020-09" db="EMBL/GenBank/DDBJ databases">
        <authorList>
            <person name="Sun Q."/>
            <person name="Ohkuma M."/>
        </authorList>
    </citation>
    <scope>NUCLEOTIDE SEQUENCE</scope>
    <source>
        <strain evidence="11">JCM 19596</strain>
    </source>
</reference>
<dbReference type="GO" id="GO:0046872">
    <property type="term" value="F:metal ion binding"/>
    <property type="evidence" value="ECO:0007669"/>
    <property type="project" value="UniProtKB-KW"/>
</dbReference>
<keyword evidence="6 9" id="KW-0411">Iron-sulfur</keyword>
<feature type="domain" description="DUF83" evidence="10">
    <location>
        <begin position="38"/>
        <end position="195"/>
    </location>
</feature>
<dbReference type="InterPro" id="IPR011604">
    <property type="entry name" value="PDDEXK-like_dom_sf"/>
</dbReference>
<keyword evidence="7 9" id="KW-0051">Antiviral defense</keyword>
<dbReference type="EMBL" id="BMPG01000002">
    <property type="protein sequence ID" value="GGL58118.1"/>
    <property type="molecule type" value="Genomic_DNA"/>
</dbReference>
<keyword evidence="1 9" id="KW-0540">Nuclease</keyword>
<comment type="function">
    <text evidence="9">CRISPR (clustered regularly interspaced short palindromic repeat) is an adaptive immune system that provides protection against mobile genetic elements (viruses, transposable elements and conjugative plasmids). CRISPR clusters contain sequences complementary to antecedent mobile elements and target invading nucleic acids. CRISPR clusters are transcribed and processed into CRISPR RNA (crRNA).</text>
</comment>
<keyword evidence="4 9" id="KW-0269">Exonuclease</keyword>
<protein>
    <recommendedName>
        <fullName evidence="9">CRISPR-associated exonuclease Cas4</fullName>
        <ecNumber evidence="9">3.1.12.1</ecNumber>
    </recommendedName>
</protein>
<evidence type="ECO:0000256" key="3">
    <source>
        <dbReference type="ARBA" id="ARBA00022801"/>
    </source>
</evidence>
<dbReference type="PANTHER" id="PTHR37168:SF2">
    <property type="entry name" value="CRISPR-ASSOCIATED EXONUCLEASE CAS4"/>
    <property type="match status" value="1"/>
</dbReference>
<dbReference type="InterPro" id="IPR013343">
    <property type="entry name" value="CRISPR-assoc_prot_Cas4"/>
</dbReference>
<name>A0A830F358_9EURY</name>
<comment type="similarity">
    <text evidence="9">Belongs to the CRISPR-associated exonuclease Cas4 family.</text>
</comment>
<dbReference type="Gene3D" id="3.90.320.10">
    <property type="match status" value="1"/>
</dbReference>
<dbReference type="GO" id="GO:0051607">
    <property type="term" value="P:defense response to virus"/>
    <property type="evidence" value="ECO:0007669"/>
    <property type="project" value="UniProtKB-KW"/>
</dbReference>
<evidence type="ECO:0000259" key="10">
    <source>
        <dbReference type="Pfam" id="PF01930"/>
    </source>
</evidence>
<evidence type="ECO:0000313" key="11">
    <source>
        <dbReference type="EMBL" id="GGL58118.1"/>
    </source>
</evidence>
<evidence type="ECO:0000256" key="5">
    <source>
        <dbReference type="ARBA" id="ARBA00023004"/>
    </source>
</evidence>
<sequence>MIDDTAGDGDDTAPSDDPVDRLLASARDESIEDDVHVTGVMMQYYEVCTRELWFDSRDIEIDRDNAAVARGTRVDDEAYSEKRRHVSIDGTIAIDVLDDGRVMEVKPSSALVDPAKLQLLYYLWYLKHVTGVDRDGVLAHPRERRREDVELTPENEEWVEDAIRGVVDVIERDSPPAPTEKPFCESCAYYDFCWSC</sequence>
<dbReference type="NCBIfam" id="TIGR00372">
    <property type="entry name" value="cas4"/>
    <property type="match status" value="1"/>
</dbReference>
<evidence type="ECO:0000256" key="4">
    <source>
        <dbReference type="ARBA" id="ARBA00022839"/>
    </source>
</evidence>
<evidence type="ECO:0000256" key="7">
    <source>
        <dbReference type="ARBA" id="ARBA00023118"/>
    </source>
</evidence>
<keyword evidence="2 9" id="KW-0479">Metal-binding</keyword>
<evidence type="ECO:0000256" key="9">
    <source>
        <dbReference type="RuleBase" id="RU365022"/>
    </source>
</evidence>
<gene>
    <name evidence="11" type="primary">cas4_2</name>
    <name evidence="11" type="ORF">GCM10009039_15390</name>
</gene>
<evidence type="ECO:0000256" key="2">
    <source>
        <dbReference type="ARBA" id="ARBA00022723"/>
    </source>
</evidence>
<comment type="cofactor">
    <cofactor evidence="9">
        <name>iron-sulfur cluster</name>
        <dbReference type="ChEBI" id="CHEBI:30408"/>
    </cofactor>
</comment>
<accession>A0A830F358</accession>
<proteinExistence type="inferred from homology"/>
<evidence type="ECO:0000313" key="12">
    <source>
        <dbReference type="Proteomes" id="UP000607197"/>
    </source>
</evidence>
<comment type="caution">
    <text evidence="11">The sequence shown here is derived from an EMBL/GenBank/DDBJ whole genome shotgun (WGS) entry which is preliminary data.</text>
</comment>
<dbReference type="Pfam" id="PF01930">
    <property type="entry name" value="Cas_Cas4"/>
    <property type="match status" value="1"/>
</dbReference>
<evidence type="ECO:0000256" key="8">
    <source>
        <dbReference type="ARBA" id="ARBA00023211"/>
    </source>
</evidence>
<dbReference type="PANTHER" id="PTHR37168">
    <property type="entry name" value="CRISPR-ASSOCIATED EXONUCLEASE CAS4"/>
    <property type="match status" value="1"/>
</dbReference>
<keyword evidence="5 9" id="KW-0408">Iron</keyword>
<dbReference type="GO" id="GO:0004527">
    <property type="term" value="F:exonuclease activity"/>
    <property type="evidence" value="ECO:0007669"/>
    <property type="project" value="UniProtKB-KW"/>
</dbReference>
<dbReference type="Proteomes" id="UP000607197">
    <property type="component" value="Unassembled WGS sequence"/>
</dbReference>
<dbReference type="GO" id="GO:0051536">
    <property type="term" value="F:iron-sulfur cluster binding"/>
    <property type="evidence" value="ECO:0007669"/>
    <property type="project" value="UniProtKB-KW"/>
</dbReference>
<dbReference type="EC" id="3.1.12.1" evidence="9"/>
<dbReference type="RefSeq" id="WP_229773983.1">
    <property type="nucleotide sequence ID" value="NZ_BMPG01000002.1"/>
</dbReference>
<dbReference type="InterPro" id="IPR022765">
    <property type="entry name" value="Dna2/Cas4_DUF83"/>
</dbReference>
<reference evidence="11" key="1">
    <citation type="journal article" date="2014" name="Int. J. Syst. Evol. Microbiol.">
        <title>Complete genome sequence of Corynebacterium casei LMG S-19264T (=DSM 44701T), isolated from a smear-ripened cheese.</title>
        <authorList>
            <consortium name="US DOE Joint Genome Institute (JGI-PGF)"/>
            <person name="Walter F."/>
            <person name="Albersmeier A."/>
            <person name="Kalinowski J."/>
            <person name="Ruckert C."/>
        </authorList>
    </citation>
    <scope>NUCLEOTIDE SEQUENCE</scope>
    <source>
        <strain evidence="11">JCM 19596</strain>
    </source>
</reference>
<keyword evidence="12" id="KW-1185">Reference proteome</keyword>
<comment type="cofactor">
    <cofactor evidence="9">
        <name>Mg(2+)</name>
        <dbReference type="ChEBI" id="CHEBI:18420"/>
    </cofactor>
    <cofactor evidence="9">
        <name>Mn(2+)</name>
        <dbReference type="ChEBI" id="CHEBI:29035"/>
    </cofactor>
    <text evidence="9">Mg(2+) or Mn(2+) required for ssDNA cleavage activity.</text>
</comment>